<protein>
    <submittedName>
        <fullName evidence="1">Uncharacterized protein</fullName>
    </submittedName>
</protein>
<accession>A0A1I2LS01</accession>
<gene>
    <name evidence="1" type="ORF">SAMN05216175_101113</name>
</gene>
<keyword evidence="2" id="KW-1185">Reference proteome</keyword>
<dbReference type="Proteomes" id="UP000198623">
    <property type="component" value="Unassembled WGS sequence"/>
</dbReference>
<organism evidence="1 2">
    <name type="scientific">Neptunomonas qingdaonensis</name>
    <dbReference type="NCBI Taxonomy" id="1045558"/>
    <lineage>
        <taxon>Bacteria</taxon>
        <taxon>Pseudomonadati</taxon>
        <taxon>Pseudomonadota</taxon>
        <taxon>Gammaproteobacteria</taxon>
        <taxon>Oceanospirillales</taxon>
        <taxon>Oceanospirillaceae</taxon>
        <taxon>Neptunomonas</taxon>
    </lineage>
</organism>
<evidence type="ECO:0000313" key="1">
    <source>
        <dbReference type="EMBL" id="SFF80157.1"/>
    </source>
</evidence>
<reference evidence="2" key="1">
    <citation type="submission" date="2016-10" db="EMBL/GenBank/DDBJ databases">
        <authorList>
            <person name="Varghese N."/>
            <person name="Submissions S."/>
        </authorList>
    </citation>
    <scope>NUCLEOTIDE SEQUENCE [LARGE SCALE GENOMIC DNA]</scope>
    <source>
        <strain evidence="2">CGMCC 1.10971</strain>
    </source>
</reference>
<evidence type="ECO:0000313" key="2">
    <source>
        <dbReference type="Proteomes" id="UP000198623"/>
    </source>
</evidence>
<sequence length="29" mass="3097">MARMARAVIPKYPDHITQLATAASIIGAE</sequence>
<dbReference type="EMBL" id="FOOU01000001">
    <property type="protein sequence ID" value="SFF80157.1"/>
    <property type="molecule type" value="Genomic_DNA"/>
</dbReference>
<name>A0A1I2LS01_9GAMM</name>
<dbReference type="AlphaFoldDB" id="A0A1I2LS01"/>
<proteinExistence type="predicted"/>